<evidence type="ECO:0008006" key="3">
    <source>
        <dbReference type="Google" id="ProtNLM"/>
    </source>
</evidence>
<comment type="caution">
    <text evidence="1">The sequence shown here is derived from an EMBL/GenBank/DDBJ whole genome shotgun (WGS) entry which is preliminary data.</text>
</comment>
<dbReference type="SUPFAM" id="SSF54909">
    <property type="entry name" value="Dimeric alpha+beta barrel"/>
    <property type="match status" value="1"/>
</dbReference>
<proteinExistence type="predicted"/>
<dbReference type="OrthoDB" id="3481501at2"/>
<evidence type="ECO:0000313" key="1">
    <source>
        <dbReference type="EMBL" id="TMR00336.1"/>
    </source>
</evidence>
<reference evidence="1 2" key="1">
    <citation type="submission" date="2019-05" db="EMBL/GenBank/DDBJ databases">
        <title>Draft genome sequence of Actinomadura sp. 14C53.</title>
        <authorList>
            <person name="Saricaoglu S."/>
            <person name="Isik K."/>
        </authorList>
    </citation>
    <scope>NUCLEOTIDE SEQUENCE [LARGE SCALE GENOMIC DNA]</scope>
    <source>
        <strain evidence="1 2">14C53</strain>
    </source>
</reference>
<name>A0A5C4JBK8_9ACTN</name>
<accession>A0A5C4JBK8</accession>
<gene>
    <name evidence="1" type="ORF">ETD83_16970</name>
</gene>
<dbReference type="RefSeq" id="WP_138646098.1">
    <property type="nucleotide sequence ID" value="NZ_VCKW01000077.1"/>
</dbReference>
<dbReference type="Proteomes" id="UP000309174">
    <property type="component" value="Unassembled WGS sequence"/>
</dbReference>
<sequence>MSAHAPFSNRFLYWIALDFAGSDPADVARFNRFYDETHVPEVLARYPGFVGAHRYALQVPDERGDFGGAYLAAYEAESEQAIAEYLAGTTAPGGTRPPYSDDPPLWPDLLTHRWRVVYEKVAETGPSTGTPGSIYIIGIDPPADAGDELAEFDEFYTGVHMPEATAIGGFSRGTRYEVRRALEHPDPGCPRYLAVYEQADGTDAQARATLRTLIASNAWTPGPASWTRKTTPWRLWYRHVSFIPRAAPPNGTTARQP</sequence>
<evidence type="ECO:0000313" key="2">
    <source>
        <dbReference type="Proteomes" id="UP000309174"/>
    </source>
</evidence>
<protein>
    <recommendedName>
        <fullName evidence="3">EthD domain-containing protein</fullName>
    </recommendedName>
</protein>
<dbReference type="EMBL" id="VCKW01000077">
    <property type="protein sequence ID" value="TMR00336.1"/>
    <property type="molecule type" value="Genomic_DNA"/>
</dbReference>
<keyword evidence="2" id="KW-1185">Reference proteome</keyword>
<organism evidence="1 2">
    <name type="scientific">Actinomadura soli</name>
    <dbReference type="NCBI Taxonomy" id="2508997"/>
    <lineage>
        <taxon>Bacteria</taxon>
        <taxon>Bacillati</taxon>
        <taxon>Actinomycetota</taxon>
        <taxon>Actinomycetes</taxon>
        <taxon>Streptosporangiales</taxon>
        <taxon>Thermomonosporaceae</taxon>
        <taxon>Actinomadura</taxon>
    </lineage>
</organism>
<dbReference type="InterPro" id="IPR011008">
    <property type="entry name" value="Dimeric_a/b-barrel"/>
</dbReference>
<dbReference type="AlphaFoldDB" id="A0A5C4JBK8"/>